<dbReference type="Proteomes" id="UP001212152">
    <property type="component" value="Unassembled WGS sequence"/>
</dbReference>
<reference evidence="1" key="1">
    <citation type="submission" date="2020-05" db="EMBL/GenBank/DDBJ databases">
        <title>Phylogenomic resolution of chytrid fungi.</title>
        <authorList>
            <person name="Stajich J.E."/>
            <person name="Amses K."/>
            <person name="Simmons R."/>
            <person name="Seto K."/>
            <person name="Myers J."/>
            <person name="Bonds A."/>
            <person name="Quandt C.A."/>
            <person name="Barry K."/>
            <person name="Liu P."/>
            <person name="Grigoriev I."/>
            <person name="Longcore J.E."/>
            <person name="James T.Y."/>
        </authorList>
    </citation>
    <scope>NUCLEOTIDE SEQUENCE</scope>
    <source>
        <strain evidence="1">JEL0379</strain>
    </source>
</reference>
<dbReference type="InterPro" id="IPR011335">
    <property type="entry name" value="Restrct_endonuc-II-like"/>
</dbReference>
<evidence type="ECO:0000313" key="2">
    <source>
        <dbReference type="Proteomes" id="UP001212152"/>
    </source>
</evidence>
<keyword evidence="2" id="KW-1185">Reference proteome</keyword>
<organism evidence="1 2">
    <name type="scientific">Geranomyces variabilis</name>
    <dbReference type="NCBI Taxonomy" id="109894"/>
    <lineage>
        <taxon>Eukaryota</taxon>
        <taxon>Fungi</taxon>
        <taxon>Fungi incertae sedis</taxon>
        <taxon>Chytridiomycota</taxon>
        <taxon>Chytridiomycota incertae sedis</taxon>
        <taxon>Chytridiomycetes</taxon>
        <taxon>Spizellomycetales</taxon>
        <taxon>Powellomycetaceae</taxon>
        <taxon>Geranomyces</taxon>
    </lineage>
</organism>
<dbReference type="SUPFAM" id="SSF52980">
    <property type="entry name" value="Restriction endonuclease-like"/>
    <property type="match status" value="1"/>
</dbReference>
<dbReference type="GO" id="GO:0006302">
    <property type="term" value="P:double-strand break repair"/>
    <property type="evidence" value="ECO:0007669"/>
    <property type="project" value="UniProtKB-ARBA"/>
</dbReference>
<name>A0AAD5TRX1_9FUNG</name>
<dbReference type="EMBL" id="JADGJQ010000006">
    <property type="protein sequence ID" value="KAJ3183462.1"/>
    <property type="molecule type" value="Genomic_DNA"/>
</dbReference>
<proteinExistence type="predicted"/>
<sequence>MPTSAAGDYDDEYDSLSFSTQELDVLCAANPSLQRSPKDLIEKTAIPLTPPPSARTAKMWKPPIVIRASNLASCVGLNRYCSLAEGAETVFARSYPRAYRKALARIGQTIGPTVEEILEELSATAAVELAIGSSATDLAANLRSLLVRVGGIDSEIAKDVQKHVFMERGARGEAKTLTSLETTMKQNIGERNDRLNVLQLDTMPSGRRLRLSGRVDGIAADGTLVEVKNRQRCFAGRVRLHEKVQVHAYMELMGIQSCIIAETYDGGTRSDRVEFDAGFWFMIVSRLTRFARHVDRLLDDEALQDALLVDGDFPCDFIQEAPPLNV</sequence>
<dbReference type="InterPro" id="IPR011604">
    <property type="entry name" value="PDDEXK-like_dom_sf"/>
</dbReference>
<accession>A0AAD5TRX1</accession>
<dbReference type="AlphaFoldDB" id="A0AAD5TRX1"/>
<gene>
    <name evidence="1" type="ORF">HDU87_006781</name>
</gene>
<comment type="caution">
    <text evidence="1">The sequence shown here is derived from an EMBL/GenBank/DDBJ whole genome shotgun (WGS) entry which is preliminary data.</text>
</comment>
<evidence type="ECO:0000313" key="1">
    <source>
        <dbReference type="EMBL" id="KAJ3183462.1"/>
    </source>
</evidence>
<dbReference type="Gene3D" id="3.90.320.10">
    <property type="match status" value="1"/>
</dbReference>
<protein>
    <submittedName>
        <fullName evidence="1">Uncharacterized protein</fullName>
    </submittedName>
</protein>